<dbReference type="Proteomes" id="UP000616885">
    <property type="component" value="Unassembled WGS sequence"/>
</dbReference>
<proteinExistence type="predicted"/>
<sequence length="99" mass="11085">MLTVEEAFTRSLAAPRDRQSHGTKVSSAIQLDPAPGHGRPCYVMPAEANKQGNGRWAGKGRGRKGYQWEKRKENQFLAAIDGDRPTSRTHQLVVSHKRF</sequence>
<accession>A0A8H7NJB1</accession>
<evidence type="ECO:0000313" key="3">
    <source>
        <dbReference type="Proteomes" id="UP000616885"/>
    </source>
</evidence>
<organism evidence="2 3">
    <name type="scientific">Bionectria ochroleuca</name>
    <name type="common">Gliocladium roseum</name>
    <dbReference type="NCBI Taxonomy" id="29856"/>
    <lineage>
        <taxon>Eukaryota</taxon>
        <taxon>Fungi</taxon>
        <taxon>Dikarya</taxon>
        <taxon>Ascomycota</taxon>
        <taxon>Pezizomycotina</taxon>
        <taxon>Sordariomycetes</taxon>
        <taxon>Hypocreomycetidae</taxon>
        <taxon>Hypocreales</taxon>
        <taxon>Bionectriaceae</taxon>
        <taxon>Clonostachys</taxon>
    </lineage>
</organism>
<dbReference type="EMBL" id="JADCTT010000002">
    <property type="protein sequence ID" value="KAF9757044.1"/>
    <property type="molecule type" value="Genomic_DNA"/>
</dbReference>
<protein>
    <submittedName>
        <fullName evidence="2">Uncharacterized protein</fullName>
    </submittedName>
</protein>
<dbReference type="AlphaFoldDB" id="A0A8H7NJB1"/>
<evidence type="ECO:0000313" key="2">
    <source>
        <dbReference type="EMBL" id="KAF9757044.1"/>
    </source>
</evidence>
<name>A0A8H7NJB1_BIOOC</name>
<feature type="region of interest" description="Disordered" evidence="1">
    <location>
        <begin position="1"/>
        <end position="37"/>
    </location>
</feature>
<evidence type="ECO:0000256" key="1">
    <source>
        <dbReference type="SAM" id="MobiDB-lite"/>
    </source>
</evidence>
<reference evidence="2" key="1">
    <citation type="submission" date="2020-10" db="EMBL/GenBank/DDBJ databases">
        <title>High-Quality Genome Resource of Clonostachys rosea strain S41 by Oxford Nanopore Long-Read Sequencing.</title>
        <authorList>
            <person name="Wang H."/>
        </authorList>
    </citation>
    <scope>NUCLEOTIDE SEQUENCE</scope>
    <source>
        <strain evidence="2">S41</strain>
    </source>
</reference>
<gene>
    <name evidence="2" type="ORF">IM811_007988</name>
</gene>
<comment type="caution">
    <text evidence="2">The sequence shown here is derived from an EMBL/GenBank/DDBJ whole genome shotgun (WGS) entry which is preliminary data.</text>
</comment>